<dbReference type="InterPro" id="IPR025980">
    <property type="entry name" value="ATP-Sase_PUA-like_dom"/>
</dbReference>
<dbReference type="NCBIfam" id="NF004040">
    <property type="entry name" value="PRK05537.1"/>
    <property type="match status" value="1"/>
</dbReference>
<keyword evidence="6" id="KW-0067">ATP-binding</keyword>
<dbReference type="NCBIfam" id="TIGR00339">
    <property type="entry name" value="sopT"/>
    <property type="match status" value="1"/>
</dbReference>
<dbReference type="PANTHER" id="PTHR42700:SF1">
    <property type="entry name" value="SULFATE ADENYLYLTRANSFERASE"/>
    <property type="match status" value="1"/>
</dbReference>
<evidence type="ECO:0000259" key="8">
    <source>
        <dbReference type="Pfam" id="PF01583"/>
    </source>
</evidence>
<gene>
    <name evidence="11" type="ORF">Q3M24_02660</name>
</gene>
<comment type="catalytic activity">
    <reaction evidence="7">
        <text>sulfate + ATP + H(+) = adenosine 5'-phosphosulfate + diphosphate</text>
        <dbReference type="Rhea" id="RHEA:18133"/>
        <dbReference type="ChEBI" id="CHEBI:15378"/>
        <dbReference type="ChEBI" id="CHEBI:16189"/>
        <dbReference type="ChEBI" id="CHEBI:30616"/>
        <dbReference type="ChEBI" id="CHEBI:33019"/>
        <dbReference type="ChEBI" id="CHEBI:58243"/>
        <dbReference type="EC" id="2.7.7.4"/>
    </reaction>
</comment>
<reference evidence="11" key="2">
    <citation type="submission" date="2024-06" db="EMBL/GenBank/DDBJ databases">
        <authorList>
            <person name="Plum-Jensen L.E."/>
            <person name="Schramm A."/>
            <person name="Marshall I.P.G."/>
        </authorList>
    </citation>
    <scope>NUCLEOTIDE SEQUENCE</scope>
    <source>
        <strain evidence="11">Rat1</strain>
    </source>
</reference>
<organism evidence="11">
    <name type="scientific">Candidatus Electrothrix aestuarii</name>
    <dbReference type="NCBI Taxonomy" id="3062594"/>
    <lineage>
        <taxon>Bacteria</taxon>
        <taxon>Pseudomonadati</taxon>
        <taxon>Thermodesulfobacteriota</taxon>
        <taxon>Desulfobulbia</taxon>
        <taxon>Desulfobulbales</taxon>
        <taxon>Desulfobulbaceae</taxon>
        <taxon>Candidatus Electrothrix</taxon>
    </lineage>
</organism>
<dbReference type="GO" id="GO:0005737">
    <property type="term" value="C:cytoplasm"/>
    <property type="evidence" value="ECO:0007669"/>
    <property type="project" value="TreeGrafter"/>
</dbReference>
<dbReference type="AlphaFoldDB" id="A0AAU8LWM1"/>
<dbReference type="KEGG" id="eaj:Q3M24_02660"/>
<evidence type="ECO:0000256" key="3">
    <source>
        <dbReference type="ARBA" id="ARBA00022679"/>
    </source>
</evidence>
<dbReference type="InterPro" id="IPR024951">
    <property type="entry name" value="Sulfurylase_cat_dom"/>
</dbReference>
<dbReference type="GO" id="GO:0005524">
    <property type="term" value="F:ATP binding"/>
    <property type="evidence" value="ECO:0007669"/>
    <property type="project" value="UniProtKB-KW"/>
</dbReference>
<evidence type="ECO:0000313" key="11">
    <source>
        <dbReference type="EMBL" id="XCN73673.1"/>
    </source>
</evidence>
<proteinExistence type="predicted"/>
<evidence type="ECO:0000259" key="10">
    <source>
        <dbReference type="Pfam" id="PF14306"/>
    </source>
</evidence>
<dbReference type="GO" id="GO:0004020">
    <property type="term" value="F:adenylylsulfate kinase activity"/>
    <property type="evidence" value="ECO:0007669"/>
    <property type="project" value="UniProtKB-EC"/>
</dbReference>
<dbReference type="FunFam" id="3.40.50.300:FF:000802">
    <property type="entry name" value="Sulfate adenylyltransferase"/>
    <property type="match status" value="1"/>
</dbReference>
<comment type="pathway">
    <text evidence="2">Sulfur metabolism; hydrogen sulfide biosynthesis; sulfite from sulfate: step 2/3.</text>
</comment>
<dbReference type="SUPFAM" id="SSF52540">
    <property type="entry name" value="P-loop containing nucleoside triphosphate hydrolases"/>
    <property type="match status" value="1"/>
</dbReference>
<name>A0AAU8LWM1_9BACT</name>
<dbReference type="InterPro" id="IPR050512">
    <property type="entry name" value="Sulf_AdTrans/APS_kinase"/>
</dbReference>
<evidence type="ECO:0000256" key="6">
    <source>
        <dbReference type="ARBA" id="ARBA00022840"/>
    </source>
</evidence>
<evidence type="ECO:0000256" key="5">
    <source>
        <dbReference type="ARBA" id="ARBA00022741"/>
    </source>
</evidence>
<evidence type="ECO:0000256" key="4">
    <source>
        <dbReference type="ARBA" id="ARBA00022695"/>
    </source>
</evidence>
<sequence>MKDNLSHSISYSESLIVHSCRAKELRSEAVHLVSRDLNRRQIRDLESLLNRAFYPLAGFMGRDDYQSILQDMCLSDGCIWPIPICLDVQEEFAASLQPGQRIGLNDQEGFLLAILTISDIWKADKKAEAQAIYGTADPEQHPAVQALFSEVNDWYIGGSVEGVTLPIHYDFCDLRLTPAESNRRFIQYGWRKVVGFHTKEYLHCAHREMVMAAARDTGSSLFLHPVVGLDHPGNMEHYTHVHCYQEFVQHFPRNMIQLGIIPLAERNAGPREALWHALIRKNYGCSHFIVAADHGDPFADTNIDLFYPQGEAQQLVASLAADTGIEMVPERAMGYAEQRGKYVYLAETPDEEVKNITSKELKRRLEQGENIPEWFSFPNVVAELRRSFPPRSKQGFTVFLTGLSGSGKSTIAKVLMVRFMEMRDRPVTLLDGDIVRKNLSSELTFSEKHRNLNVTRIGFVASEITKNGGIALCAPIAPYEEPRQENRRLISRYGGYIEVHIATPLEVCEQRDRKGLYEKARAGLVKGVTGISDPYIPPSNPEIVIDTSKMTPAEAVQEIFLYLEEQGYIR</sequence>
<dbReference type="SUPFAM" id="SSF52374">
    <property type="entry name" value="Nucleotidylyl transferase"/>
    <property type="match status" value="1"/>
</dbReference>
<dbReference type="InterPro" id="IPR002891">
    <property type="entry name" value="APS"/>
</dbReference>
<dbReference type="InterPro" id="IPR014729">
    <property type="entry name" value="Rossmann-like_a/b/a_fold"/>
</dbReference>
<feature type="domain" description="Sulphate adenylyltransferase catalytic" evidence="9">
    <location>
        <begin position="173"/>
        <end position="386"/>
    </location>
</feature>
<dbReference type="Gene3D" id="3.40.50.620">
    <property type="entry name" value="HUPs"/>
    <property type="match status" value="1"/>
</dbReference>
<dbReference type="InterPro" id="IPR015947">
    <property type="entry name" value="PUA-like_sf"/>
</dbReference>
<dbReference type="CDD" id="cd02027">
    <property type="entry name" value="APSK"/>
    <property type="match status" value="1"/>
</dbReference>
<feature type="domain" description="ATP-sulfurylase PUA-like" evidence="10">
    <location>
        <begin position="15"/>
        <end position="163"/>
    </location>
</feature>
<dbReference type="Gene3D" id="3.10.400.10">
    <property type="entry name" value="Sulfate adenylyltransferase"/>
    <property type="match status" value="1"/>
</dbReference>
<dbReference type="InterPro" id="IPR027417">
    <property type="entry name" value="P-loop_NTPase"/>
</dbReference>
<dbReference type="PANTHER" id="PTHR42700">
    <property type="entry name" value="SULFATE ADENYLYLTRANSFERASE"/>
    <property type="match status" value="1"/>
</dbReference>
<dbReference type="Gene3D" id="3.40.50.300">
    <property type="entry name" value="P-loop containing nucleotide triphosphate hydrolases"/>
    <property type="match status" value="1"/>
</dbReference>
<dbReference type="GO" id="GO:0004781">
    <property type="term" value="F:sulfate adenylyltransferase (ATP) activity"/>
    <property type="evidence" value="ECO:0007669"/>
    <property type="project" value="UniProtKB-EC"/>
</dbReference>
<keyword evidence="3" id="KW-0808">Transferase</keyword>
<accession>A0AAU8LWM1</accession>
<dbReference type="Pfam" id="PF01583">
    <property type="entry name" value="APS_kinase"/>
    <property type="match status" value="1"/>
</dbReference>
<reference evidence="11" key="1">
    <citation type="journal article" date="2024" name="Syst. Appl. Microbiol.">
        <title>First single-strain enrichments of Electrothrix cable bacteria, description of E. aestuarii sp. nov. and E. rattekaaiensis sp. nov., and proposal of a cable bacteria taxonomy following the rules of the SeqCode.</title>
        <authorList>
            <person name="Plum-Jensen L.E."/>
            <person name="Schramm A."/>
            <person name="Marshall I.P.G."/>
        </authorList>
    </citation>
    <scope>NUCLEOTIDE SEQUENCE</scope>
    <source>
        <strain evidence="11">Rat1</strain>
    </source>
</reference>
<evidence type="ECO:0000259" key="9">
    <source>
        <dbReference type="Pfam" id="PF01747"/>
    </source>
</evidence>
<dbReference type="Pfam" id="PF01747">
    <property type="entry name" value="ATP-sulfurylase"/>
    <property type="match status" value="1"/>
</dbReference>
<keyword evidence="11" id="KW-0418">Kinase</keyword>
<dbReference type="NCBIfam" id="TIGR00455">
    <property type="entry name" value="apsK"/>
    <property type="match status" value="1"/>
</dbReference>
<keyword evidence="4 11" id="KW-0548">Nucleotidyltransferase</keyword>
<dbReference type="InterPro" id="IPR002650">
    <property type="entry name" value="Sulphate_adenylyltransferase"/>
</dbReference>
<evidence type="ECO:0000256" key="7">
    <source>
        <dbReference type="ARBA" id="ARBA00049370"/>
    </source>
</evidence>
<dbReference type="SUPFAM" id="SSF88697">
    <property type="entry name" value="PUA domain-like"/>
    <property type="match status" value="1"/>
</dbReference>
<evidence type="ECO:0000256" key="1">
    <source>
        <dbReference type="ARBA" id="ARBA00001823"/>
    </source>
</evidence>
<dbReference type="EMBL" id="CP159373">
    <property type="protein sequence ID" value="XCN73673.1"/>
    <property type="molecule type" value="Genomic_DNA"/>
</dbReference>
<feature type="domain" description="APS kinase" evidence="8">
    <location>
        <begin position="394"/>
        <end position="546"/>
    </location>
</feature>
<dbReference type="GO" id="GO:0019379">
    <property type="term" value="P:sulfate assimilation, phosphoadenylyl sulfate reduction by phosphoadenylyl-sulfate reductase (thioredoxin)"/>
    <property type="evidence" value="ECO:0007669"/>
    <property type="project" value="TreeGrafter"/>
</dbReference>
<protein>
    <submittedName>
        <fullName evidence="11">Bifunctional sulfate adenylyltransferase/adenylylsulfate kinase</fullName>
    </submittedName>
</protein>
<comment type="catalytic activity">
    <reaction evidence="1">
        <text>adenosine 5'-phosphosulfate + ATP = 3'-phosphoadenylyl sulfate + ADP + H(+)</text>
        <dbReference type="Rhea" id="RHEA:24152"/>
        <dbReference type="ChEBI" id="CHEBI:15378"/>
        <dbReference type="ChEBI" id="CHEBI:30616"/>
        <dbReference type="ChEBI" id="CHEBI:58243"/>
        <dbReference type="ChEBI" id="CHEBI:58339"/>
        <dbReference type="ChEBI" id="CHEBI:456216"/>
        <dbReference type="EC" id="2.7.1.25"/>
    </reaction>
</comment>
<keyword evidence="5" id="KW-0547">Nucleotide-binding</keyword>
<dbReference type="Pfam" id="PF14306">
    <property type="entry name" value="PUA_2"/>
    <property type="match status" value="1"/>
</dbReference>
<evidence type="ECO:0000256" key="2">
    <source>
        <dbReference type="ARBA" id="ARBA00004806"/>
    </source>
</evidence>
<dbReference type="GO" id="GO:0010134">
    <property type="term" value="P:sulfate assimilation via adenylyl sulfate reduction"/>
    <property type="evidence" value="ECO:0007669"/>
    <property type="project" value="TreeGrafter"/>
</dbReference>
<dbReference type="InterPro" id="IPR059117">
    <property type="entry name" value="APS_kinase_dom"/>
</dbReference>